<evidence type="ECO:0000313" key="2">
    <source>
        <dbReference type="EMBL" id="GJT26719.1"/>
    </source>
</evidence>
<name>A0ABQ5CJ34_9ASTR</name>
<reference evidence="2" key="1">
    <citation type="journal article" date="2022" name="Int. J. Mol. Sci.">
        <title>Draft Genome of Tanacetum Coccineum: Genomic Comparison of Closely Related Tanacetum-Family Plants.</title>
        <authorList>
            <person name="Yamashiro T."/>
            <person name="Shiraishi A."/>
            <person name="Nakayama K."/>
            <person name="Satake H."/>
        </authorList>
    </citation>
    <scope>NUCLEOTIDE SEQUENCE</scope>
</reference>
<gene>
    <name evidence="2" type="ORF">Tco_0906994</name>
</gene>
<keyword evidence="1" id="KW-0175">Coiled coil</keyword>
<evidence type="ECO:0000313" key="3">
    <source>
        <dbReference type="Proteomes" id="UP001151760"/>
    </source>
</evidence>
<comment type="caution">
    <text evidence="2">The sequence shown here is derived from an EMBL/GenBank/DDBJ whole genome shotgun (WGS) entry which is preliminary data.</text>
</comment>
<sequence>MTPRSCLRWKPTGNIFKTIGLKWIHTGKIFTSSTTKVDSEPTNGSNDDITNQYECEQTLDVSAGTLNLSAGTSFNPKKEGLRVCSELGIHDHSNELSSSKLVPKVVPPADKTATSRQELELLFHHHITMLRVLLFSNHNDEWKILPSVIIKQHCSRYLHFVPWKPCQGDSIESPDLSTIIYTVNGPTELGDGDGDALIPAGVRFITICSMLKLQRRLYALKIQAILKAQELKTKTSAQTLTYTSESDIGFRHIPLPTSSPPLLLPSTNCRAGVSEVTLPPRKRLFIALGLRYEVGESSSAPTARPTRGFRADYSFVATLDDEIRRDPERDVGYRITDTWDEMLMGMPGAPATDETELGWRLTDFVTTVRQDTDEIYGRLDDAQDDRLIETEARLFREAWVQSMDGSDTARSEVRALRTTVWAQQTKITGLRAVDRTRQAHLMETLTLLRTLQTQYKKMRLLEEQCEIFHEVPSEFVSEIVHDTQDNSEKNLILSLQTQLKETVELVVRFSDEKYFVLKEIKSLKDEIKSLQIENQDLKSRESELNNLEKVYETKEFVLLKDIDQMKSQVLELVEKLHISDQEMKQQIILFEEDKKIFLAKNEFLEKVSSSCKKEYNNLWLK</sequence>
<dbReference type="EMBL" id="BQNB010014315">
    <property type="protein sequence ID" value="GJT26719.1"/>
    <property type="molecule type" value="Genomic_DNA"/>
</dbReference>
<accession>A0ABQ5CJ34</accession>
<keyword evidence="3" id="KW-1185">Reference proteome</keyword>
<dbReference type="Proteomes" id="UP001151760">
    <property type="component" value="Unassembled WGS sequence"/>
</dbReference>
<reference evidence="2" key="2">
    <citation type="submission" date="2022-01" db="EMBL/GenBank/DDBJ databases">
        <authorList>
            <person name="Yamashiro T."/>
            <person name="Shiraishi A."/>
            <person name="Satake H."/>
            <person name="Nakayama K."/>
        </authorList>
    </citation>
    <scope>NUCLEOTIDE SEQUENCE</scope>
</reference>
<evidence type="ECO:0000256" key="1">
    <source>
        <dbReference type="SAM" id="Coils"/>
    </source>
</evidence>
<feature type="coiled-coil region" evidence="1">
    <location>
        <begin position="520"/>
        <end position="550"/>
    </location>
</feature>
<protein>
    <submittedName>
        <fullName evidence="2">Uncharacterized protein</fullName>
    </submittedName>
</protein>
<organism evidence="2 3">
    <name type="scientific">Tanacetum coccineum</name>
    <dbReference type="NCBI Taxonomy" id="301880"/>
    <lineage>
        <taxon>Eukaryota</taxon>
        <taxon>Viridiplantae</taxon>
        <taxon>Streptophyta</taxon>
        <taxon>Embryophyta</taxon>
        <taxon>Tracheophyta</taxon>
        <taxon>Spermatophyta</taxon>
        <taxon>Magnoliopsida</taxon>
        <taxon>eudicotyledons</taxon>
        <taxon>Gunneridae</taxon>
        <taxon>Pentapetalae</taxon>
        <taxon>asterids</taxon>
        <taxon>campanulids</taxon>
        <taxon>Asterales</taxon>
        <taxon>Asteraceae</taxon>
        <taxon>Asteroideae</taxon>
        <taxon>Anthemideae</taxon>
        <taxon>Anthemidinae</taxon>
        <taxon>Tanacetum</taxon>
    </lineage>
</organism>
<proteinExistence type="predicted"/>